<dbReference type="EMBL" id="MU253739">
    <property type="protein sequence ID" value="KAG9249113.1"/>
    <property type="molecule type" value="Genomic_DNA"/>
</dbReference>
<organism evidence="2 3">
    <name type="scientific">Calycina marina</name>
    <dbReference type="NCBI Taxonomy" id="1763456"/>
    <lineage>
        <taxon>Eukaryota</taxon>
        <taxon>Fungi</taxon>
        <taxon>Dikarya</taxon>
        <taxon>Ascomycota</taxon>
        <taxon>Pezizomycotina</taxon>
        <taxon>Leotiomycetes</taxon>
        <taxon>Helotiales</taxon>
        <taxon>Pezizellaceae</taxon>
        <taxon>Calycina</taxon>
    </lineage>
</organism>
<dbReference type="AlphaFoldDB" id="A0A9P7ZBG6"/>
<evidence type="ECO:0000313" key="3">
    <source>
        <dbReference type="Proteomes" id="UP000887226"/>
    </source>
</evidence>
<evidence type="ECO:0000313" key="2">
    <source>
        <dbReference type="EMBL" id="KAG9249113.1"/>
    </source>
</evidence>
<feature type="region of interest" description="Disordered" evidence="1">
    <location>
        <begin position="67"/>
        <end position="94"/>
    </location>
</feature>
<dbReference type="Proteomes" id="UP000887226">
    <property type="component" value="Unassembled WGS sequence"/>
</dbReference>
<keyword evidence="3" id="KW-1185">Reference proteome</keyword>
<reference evidence="2" key="1">
    <citation type="journal article" date="2021" name="IMA Fungus">
        <title>Genomic characterization of three marine fungi, including Emericellopsis atlantica sp. nov. with signatures of a generalist lifestyle and marine biomass degradation.</title>
        <authorList>
            <person name="Hagestad O.C."/>
            <person name="Hou L."/>
            <person name="Andersen J.H."/>
            <person name="Hansen E.H."/>
            <person name="Altermark B."/>
            <person name="Li C."/>
            <person name="Kuhnert E."/>
            <person name="Cox R.J."/>
            <person name="Crous P.W."/>
            <person name="Spatafora J.W."/>
            <person name="Lail K."/>
            <person name="Amirebrahimi M."/>
            <person name="Lipzen A."/>
            <person name="Pangilinan J."/>
            <person name="Andreopoulos W."/>
            <person name="Hayes R.D."/>
            <person name="Ng V."/>
            <person name="Grigoriev I.V."/>
            <person name="Jackson S.A."/>
            <person name="Sutton T.D.S."/>
            <person name="Dobson A.D.W."/>
            <person name="Rama T."/>
        </authorList>
    </citation>
    <scope>NUCLEOTIDE SEQUENCE</scope>
    <source>
        <strain evidence="2">TRa3180A</strain>
    </source>
</reference>
<dbReference type="Pfam" id="PF11951">
    <property type="entry name" value="Fungal_trans_2"/>
    <property type="match status" value="1"/>
</dbReference>
<dbReference type="InterPro" id="IPR053175">
    <property type="entry name" value="DHMBA_Reg_Transcription_Factor"/>
</dbReference>
<accession>A0A9P7ZBG6</accession>
<gene>
    <name evidence="2" type="ORF">BJ878DRAFT_571847</name>
</gene>
<dbReference type="PANTHER" id="PTHR38791">
    <property type="entry name" value="ZN(II)2CYS6 TRANSCRIPTION FACTOR (EUROFUNG)-RELATED-RELATED"/>
    <property type="match status" value="1"/>
</dbReference>
<proteinExistence type="predicted"/>
<name>A0A9P7ZBG6_9HELO</name>
<protein>
    <submittedName>
        <fullName evidence="2">Uncharacterized protein</fullName>
    </submittedName>
</protein>
<dbReference type="PANTHER" id="PTHR38791:SF5">
    <property type="entry name" value="TRANSCRIPTION FACTOR DBAG-RELATED"/>
    <property type="match status" value="1"/>
</dbReference>
<dbReference type="InterPro" id="IPR021858">
    <property type="entry name" value="Fun_TF"/>
</dbReference>
<dbReference type="OrthoDB" id="5429770at2759"/>
<sequence>MLCDQKALLDGCTQCFRAKRTCPGYRFLTEFISRNESASVREKHQAKAARSVATSTASKVLTRWDVPSSTSRSFGYSGSSSLSGSENPLENSSEYDDGVLEVVRQASTSISRSSLAPGIEDQATAFFVTHYVVNEAGPTKGTFNNMLSMCNADENVGLLSAMKAVGIAGVAHTAGESSLYNNSRYHYLKAIQGTSNALRAPESVRKDSTLTAIMVLSIYETVTGINNKSVHDWAEHIRGAAALLELRGRCVHPNDKLFAERDTQPGFIVEWTQDIREQFPFHETAFLLQQAMMKFTQFQAAVNDGSFSDPNEIVKQALELDAIYVALYSDTLPDEWKYKTNYTDQCPEMVWNGRYNVYHDFWIAQVWNEMSLVTLATIITSDFTC</sequence>
<evidence type="ECO:0000256" key="1">
    <source>
        <dbReference type="SAM" id="MobiDB-lite"/>
    </source>
</evidence>
<feature type="compositionally biased region" description="Low complexity" evidence="1">
    <location>
        <begin position="68"/>
        <end position="92"/>
    </location>
</feature>
<comment type="caution">
    <text evidence="2">The sequence shown here is derived from an EMBL/GenBank/DDBJ whole genome shotgun (WGS) entry which is preliminary data.</text>
</comment>